<gene>
    <name evidence="1" type="ORF">D0817_20260</name>
</gene>
<name>A0A434A2X7_9FLAO</name>
<accession>A0A434A2X7</accession>
<evidence type="ECO:0000313" key="1">
    <source>
        <dbReference type="EMBL" id="RUT68696.1"/>
    </source>
</evidence>
<keyword evidence="2" id="KW-1185">Reference proteome</keyword>
<organism evidence="1 2">
    <name type="scientific">Flavobacterium cupreum</name>
    <dbReference type="NCBI Taxonomy" id="2133766"/>
    <lineage>
        <taxon>Bacteria</taxon>
        <taxon>Pseudomonadati</taxon>
        <taxon>Bacteroidota</taxon>
        <taxon>Flavobacteriia</taxon>
        <taxon>Flavobacteriales</taxon>
        <taxon>Flavobacteriaceae</taxon>
        <taxon>Flavobacterium</taxon>
    </lineage>
</organism>
<dbReference type="Proteomes" id="UP000288102">
    <property type="component" value="Unassembled WGS sequence"/>
</dbReference>
<dbReference type="AlphaFoldDB" id="A0A434A2X7"/>
<dbReference type="RefSeq" id="WP_127340136.1">
    <property type="nucleotide sequence ID" value="NZ_QWDM01000015.1"/>
</dbReference>
<dbReference type="OrthoDB" id="1375168at2"/>
<protein>
    <submittedName>
        <fullName evidence="1">Uncharacterized protein</fullName>
    </submittedName>
</protein>
<comment type="caution">
    <text evidence="1">The sequence shown here is derived from an EMBL/GenBank/DDBJ whole genome shotgun (WGS) entry which is preliminary data.</text>
</comment>
<sequence length="632" mass="66699">MSFKTVVTQRLAQITEMLNTISTNAKKIFELPLQSTLNTASEIHVSIDGVSERINLQQIVDAILKYRQNQLVSASVSILVNDVTIAAGAKWIINNVNYQLVADAEFNIPYAEVGYTRNDILVADMANNIYKIVGPETAGVSPTPATPLNAVLVTVISVTDSTILNSDPEFGTDFELLVNKQNSLDVDGSAIKYPTVDAVNSGLSTLKAYADSLVVGLLDYRGVYDASTNVFPTTGGSGASGAILKGDLWVVSVAGTLAGKAVTIGDSFMAVVDSPGQTAANWGVLETNIGYVPENSANKTGTVSGNEASTSLYLHIAGAIAYFQQKLTDANFGTLLSTFTLKSTMADADGIPHFDSSDSNKAKIISWLNFKSLFKTVGGISIFGTGDIEAGGTRRTAKWWAIGGGSGMSQQGAILDYALILTGSKITQTTITYTNLITSIQRLVYRSAATAGASCGVATGSGSVRPFSSASGIDLVIKFDTSDLTPVSTSRIAAGISALTTDMGNIEPSSMVSTILVGNDSTDTNLKIMHNDASGTCTKIDLGSNFPHNTINCIYEFFIKIEPSASVATWTINRYGNTTPSKTPIYTASGNITTNAPIGSNVVMSWFVSRNNGTTAASVEVGVSYVENKYFY</sequence>
<proteinExistence type="predicted"/>
<reference evidence="2" key="1">
    <citation type="journal article" date="2019" name="Syst. Appl. Microbiol.">
        <title>Flavobacterium circumlabens sp. nov. and Flavobacterium cupreum sp. nov., two psychrotrophic species isolated from Antarctic environmental samples.</title>
        <authorList>
            <person name="Kralova S."/>
            <person name="Busse H.-J."/>
            <person name="Svec P."/>
            <person name="Maslanova I."/>
            <person name="Stankova E."/>
            <person name="Bartak M."/>
            <person name="Sedlacek I."/>
        </authorList>
    </citation>
    <scope>NUCLEOTIDE SEQUENCE [LARGE SCALE GENOMIC DNA]</scope>
    <source>
        <strain evidence="2">CCM 8825</strain>
    </source>
</reference>
<evidence type="ECO:0000313" key="2">
    <source>
        <dbReference type="Proteomes" id="UP000288102"/>
    </source>
</evidence>
<dbReference type="EMBL" id="QWDM01000015">
    <property type="protein sequence ID" value="RUT68696.1"/>
    <property type="molecule type" value="Genomic_DNA"/>
</dbReference>